<protein>
    <submittedName>
        <fullName evidence="1">Uncharacterized protein</fullName>
    </submittedName>
</protein>
<reference evidence="1" key="2">
    <citation type="journal article" date="2015" name="Data Brief">
        <title>Shoot transcriptome of the giant reed, Arundo donax.</title>
        <authorList>
            <person name="Barrero R.A."/>
            <person name="Guerrero F.D."/>
            <person name="Moolhuijzen P."/>
            <person name="Goolsby J.A."/>
            <person name="Tidwell J."/>
            <person name="Bellgard S.E."/>
            <person name="Bellgard M.I."/>
        </authorList>
    </citation>
    <scope>NUCLEOTIDE SEQUENCE</scope>
    <source>
        <tissue evidence="1">Shoot tissue taken approximately 20 cm above the soil surface</tissue>
    </source>
</reference>
<organism evidence="1">
    <name type="scientific">Arundo donax</name>
    <name type="common">Giant reed</name>
    <name type="synonym">Donax arundinaceus</name>
    <dbReference type="NCBI Taxonomy" id="35708"/>
    <lineage>
        <taxon>Eukaryota</taxon>
        <taxon>Viridiplantae</taxon>
        <taxon>Streptophyta</taxon>
        <taxon>Embryophyta</taxon>
        <taxon>Tracheophyta</taxon>
        <taxon>Spermatophyta</taxon>
        <taxon>Magnoliopsida</taxon>
        <taxon>Liliopsida</taxon>
        <taxon>Poales</taxon>
        <taxon>Poaceae</taxon>
        <taxon>PACMAD clade</taxon>
        <taxon>Arundinoideae</taxon>
        <taxon>Arundineae</taxon>
        <taxon>Arundo</taxon>
    </lineage>
</organism>
<dbReference type="EMBL" id="GBRH01274550">
    <property type="protein sequence ID" value="JAD23345.1"/>
    <property type="molecule type" value="Transcribed_RNA"/>
</dbReference>
<proteinExistence type="predicted"/>
<reference evidence="1" key="1">
    <citation type="submission" date="2014-09" db="EMBL/GenBank/DDBJ databases">
        <authorList>
            <person name="Magalhaes I.L.F."/>
            <person name="Oliveira U."/>
            <person name="Santos F.R."/>
            <person name="Vidigal T.H.D.A."/>
            <person name="Brescovit A.D."/>
            <person name="Santos A.J."/>
        </authorList>
    </citation>
    <scope>NUCLEOTIDE SEQUENCE</scope>
    <source>
        <tissue evidence="1">Shoot tissue taken approximately 20 cm above the soil surface</tissue>
    </source>
</reference>
<name>A0A0A8YCS6_ARUDO</name>
<accession>A0A0A8YCS6</accession>
<sequence>MSLARRRWEWVELLQRSTSDRVCRFS</sequence>
<dbReference type="AlphaFoldDB" id="A0A0A8YCS6"/>
<evidence type="ECO:0000313" key="1">
    <source>
        <dbReference type="EMBL" id="JAD23345.1"/>
    </source>
</evidence>